<evidence type="ECO:0000256" key="1">
    <source>
        <dbReference type="SAM" id="MobiDB-lite"/>
    </source>
</evidence>
<dbReference type="Pfam" id="PF01031">
    <property type="entry name" value="Dynamin_M"/>
    <property type="match status" value="1"/>
</dbReference>
<dbReference type="PANTHER" id="PTHR11566:SF146">
    <property type="entry name" value="FAMILY GTPASE, PUTATIVE (AFU_ORTHOLOGUE AFUA_4G14300)-RELATED"/>
    <property type="match status" value="1"/>
</dbReference>
<protein>
    <recommendedName>
        <fullName evidence="2">GED domain-containing protein</fullName>
    </recommendedName>
</protein>
<gene>
    <name evidence="3" type="ORF">SEUCBS140593_006154</name>
</gene>
<accession>A0ABP0C2W0</accession>
<dbReference type="PANTHER" id="PTHR11566">
    <property type="entry name" value="DYNAMIN"/>
    <property type="match status" value="1"/>
</dbReference>
<dbReference type="InterPro" id="IPR020850">
    <property type="entry name" value="GED_dom"/>
</dbReference>
<dbReference type="InterPro" id="IPR000375">
    <property type="entry name" value="Dynamin_stalk"/>
</dbReference>
<dbReference type="Gene3D" id="1.20.120.1240">
    <property type="entry name" value="Dynamin, middle domain"/>
    <property type="match status" value="1"/>
</dbReference>
<name>A0ABP0C2W0_9PEZI</name>
<dbReference type="InterPro" id="IPR022812">
    <property type="entry name" value="Dynamin"/>
</dbReference>
<organism evidence="3 4">
    <name type="scientific">Sporothrix eucalyptigena</name>
    <dbReference type="NCBI Taxonomy" id="1812306"/>
    <lineage>
        <taxon>Eukaryota</taxon>
        <taxon>Fungi</taxon>
        <taxon>Dikarya</taxon>
        <taxon>Ascomycota</taxon>
        <taxon>Pezizomycotina</taxon>
        <taxon>Sordariomycetes</taxon>
        <taxon>Sordariomycetidae</taxon>
        <taxon>Ophiostomatales</taxon>
        <taxon>Ophiostomataceae</taxon>
        <taxon>Sporothrix</taxon>
    </lineage>
</organism>
<dbReference type="Proteomes" id="UP001642482">
    <property type="component" value="Unassembled WGS sequence"/>
</dbReference>
<evidence type="ECO:0000313" key="4">
    <source>
        <dbReference type="Proteomes" id="UP001642482"/>
    </source>
</evidence>
<sequence>MLKIEVSGPSQANFSILDIPGIFSNDLAVKPKEMEGVRQMAIEYMRQKESIVICVADAGTDLMMQEIFKLANDYVDPARLIGVFTKCDRLNASDASRIAQMTKGEGTGEARAPQSSAVGHNALPHGWFVVRNRTGDDSTAGGPSADLDSIEDELFSQPSWSGVRADRRGTSQLRQYLGNLLSEKIRLAFPKLLAKLDDLLSKSDTELANLGAARTTTHLRRVYLADIARQYELRARDALERPWHVDDSRARVRTLVRAHNDAFGIRMRIDGHAYQFEDHDVSDEEYWSRIEPILKPDISVAVQLPDTPPTSPPRPGRKEKASSRTRLSTAGGQAPIISTSYHTDALLKAISEEVRICGCTELPGFVHPDVIRRLYRMQTERWHDVANDHLRSVATAVQDASCEILSSVVPTVLGKDTLYEGLDQVIRRQYDQALATSLQRLQTYTDGDRSKLLQTTDPAFTRRLRLLQSVRLISTVNRSILKVKMETDNASVEELGAMMFQDAHHSSETNTVLEVHDALKVYYQFSLQAFIHHVTNTIVEDFVTDPDGPLLGFSAKFIYSLPDTDIDRLGGESHETVDQRRRLDDRIRTLREAQQTARVALERARGYGL</sequence>
<keyword evidence="4" id="KW-1185">Reference proteome</keyword>
<dbReference type="InterPro" id="IPR027417">
    <property type="entry name" value="P-loop_NTPase"/>
</dbReference>
<reference evidence="3 4" key="1">
    <citation type="submission" date="2024-01" db="EMBL/GenBank/DDBJ databases">
        <authorList>
            <person name="Allen C."/>
            <person name="Tagirdzhanova G."/>
        </authorList>
    </citation>
    <scope>NUCLEOTIDE SEQUENCE [LARGE SCALE GENOMIC DNA]</scope>
</reference>
<feature type="region of interest" description="Disordered" evidence="1">
    <location>
        <begin position="302"/>
        <end position="330"/>
    </location>
</feature>
<dbReference type="SUPFAM" id="SSF52540">
    <property type="entry name" value="P-loop containing nucleoside triphosphate hydrolases"/>
    <property type="match status" value="1"/>
</dbReference>
<feature type="domain" description="GED" evidence="2">
    <location>
        <begin position="512"/>
        <end position="605"/>
    </location>
</feature>
<dbReference type="PROSITE" id="PS51388">
    <property type="entry name" value="GED"/>
    <property type="match status" value="1"/>
</dbReference>
<proteinExistence type="predicted"/>
<comment type="caution">
    <text evidence="3">The sequence shown here is derived from an EMBL/GenBank/DDBJ whole genome shotgun (WGS) entry which is preliminary data.</text>
</comment>
<dbReference type="EMBL" id="CAWUHD010000064">
    <property type="protein sequence ID" value="CAK7226181.1"/>
    <property type="molecule type" value="Genomic_DNA"/>
</dbReference>
<evidence type="ECO:0000259" key="2">
    <source>
        <dbReference type="PROSITE" id="PS51388"/>
    </source>
</evidence>
<evidence type="ECO:0000313" key="3">
    <source>
        <dbReference type="EMBL" id="CAK7226181.1"/>
    </source>
</evidence>
<dbReference type="Gene3D" id="3.40.50.300">
    <property type="entry name" value="P-loop containing nucleotide triphosphate hydrolases"/>
    <property type="match status" value="1"/>
</dbReference>